<comment type="similarity">
    <text evidence="2">Belongs to the bHLH protein family.</text>
</comment>
<feature type="compositionally biased region" description="Basic and acidic residues" evidence="7">
    <location>
        <begin position="214"/>
        <end position="230"/>
    </location>
</feature>
<dbReference type="Proteomes" id="UP001552299">
    <property type="component" value="Unassembled WGS sequence"/>
</dbReference>
<dbReference type="FunFam" id="4.10.280.10:FF:000059">
    <property type="entry name" value="transcription factor UNE10 isoform X1"/>
    <property type="match status" value="1"/>
</dbReference>
<evidence type="ECO:0000256" key="1">
    <source>
        <dbReference type="ARBA" id="ARBA00004123"/>
    </source>
</evidence>
<feature type="compositionally biased region" description="Polar residues" evidence="7">
    <location>
        <begin position="129"/>
        <end position="141"/>
    </location>
</feature>
<dbReference type="PANTHER" id="PTHR45855:SF23">
    <property type="entry name" value="TRANSCRIPTION FACTOR MEE8-RELATED"/>
    <property type="match status" value="1"/>
</dbReference>
<dbReference type="PANTHER" id="PTHR45855">
    <property type="entry name" value="TRANSCRIPTION FACTOR PIF1-RELATED"/>
    <property type="match status" value="1"/>
</dbReference>
<gene>
    <name evidence="9" type="ORF">M5K25_007799</name>
</gene>
<feature type="domain" description="BHLH" evidence="8">
    <location>
        <begin position="216"/>
        <end position="265"/>
    </location>
</feature>
<evidence type="ECO:0000259" key="8">
    <source>
        <dbReference type="PROSITE" id="PS50888"/>
    </source>
</evidence>
<feature type="region of interest" description="Disordered" evidence="7">
    <location>
        <begin position="78"/>
        <end position="97"/>
    </location>
</feature>
<dbReference type="InterPro" id="IPR047265">
    <property type="entry name" value="PIF1-like_bHLH"/>
</dbReference>
<comment type="caution">
    <text evidence="9">The sequence shown here is derived from an EMBL/GenBank/DDBJ whole genome shotgun (WGS) entry which is preliminary data.</text>
</comment>
<dbReference type="InterPro" id="IPR036638">
    <property type="entry name" value="HLH_DNA-bd_sf"/>
</dbReference>
<proteinExistence type="inferred from homology"/>
<accession>A0ABD0VF79</accession>
<dbReference type="Pfam" id="PF00010">
    <property type="entry name" value="HLH"/>
    <property type="match status" value="1"/>
</dbReference>
<dbReference type="SUPFAM" id="SSF47459">
    <property type="entry name" value="HLH, helix-loop-helix DNA-binding domain"/>
    <property type="match status" value="1"/>
</dbReference>
<evidence type="ECO:0000313" key="10">
    <source>
        <dbReference type="Proteomes" id="UP001552299"/>
    </source>
</evidence>
<keyword evidence="4" id="KW-0238">DNA-binding</keyword>
<dbReference type="InterPro" id="IPR031066">
    <property type="entry name" value="bHLH_ALC-like_plant"/>
</dbReference>
<dbReference type="GO" id="GO:0003677">
    <property type="term" value="F:DNA binding"/>
    <property type="evidence" value="ECO:0007669"/>
    <property type="project" value="UniProtKB-KW"/>
</dbReference>
<organism evidence="9 10">
    <name type="scientific">Dendrobium thyrsiflorum</name>
    <name type="common">Pinecone-like raceme dendrobium</name>
    <name type="synonym">Orchid</name>
    <dbReference type="NCBI Taxonomy" id="117978"/>
    <lineage>
        <taxon>Eukaryota</taxon>
        <taxon>Viridiplantae</taxon>
        <taxon>Streptophyta</taxon>
        <taxon>Embryophyta</taxon>
        <taxon>Tracheophyta</taxon>
        <taxon>Spermatophyta</taxon>
        <taxon>Magnoliopsida</taxon>
        <taxon>Liliopsida</taxon>
        <taxon>Asparagales</taxon>
        <taxon>Orchidaceae</taxon>
        <taxon>Epidendroideae</taxon>
        <taxon>Malaxideae</taxon>
        <taxon>Dendrobiinae</taxon>
        <taxon>Dendrobium</taxon>
    </lineage>
</organism>
<dbReference type="Gene3D" id="4.10.280.10">
    <property type="entry name" value="Helix-loop-helix DNA-binding domain"/>
    <property type="match status" value="1"/>
</dbReference>
<sequence length="402" mass="42726">MSQCVPSWHIDDHLLHPHHHHNTTLPSSAAATAAAAAATSVDYDVTELTWNDVGHLTALGLGKPIPRYPSTAAASTAAAGKSGCGEGGGGGGGTLESIVDQARSGSHQAAADAMVPCSDAGPSKPTRADGTNCTSQGSATPTVAAGKRTTSLPLAGDEDEERSGGDRGSPETENGSFAGERPLGVDEHDSVTHTLRSQRNGLGEKGITSISAKRSREAAVHNQSERKRRDKINQKMKTLQKLLPNSSKTDKASMLDEVIEYLKLLQAQVQMMSRMSTIPTMMLPFAMQHQQLQLSMIAQMAQITRMGMSLGMIDPSLLNPAPPPPPILHPSTFLPLPSTAAGAWDARTTEWMQQPGRRVLPDLVPAFMGCPTQQPMSSEAYSRLATLYQQLYQQPLGSSQKP</sequence>
<feature type="compositionally biased region" description="Gly residues" evidence="7">
    <location>
        <begin position="82"/>
        <end position="94"/>
    </location>
</feature>
<evidence type="ECO:0000256" key="3">
    <source>
        <dbReference type="ARBA" id="ARBA00023015"/>
    </source>
</evidence>
<protein>
    <recommendedName>
        <fullName evidence="8">BHLH domain-containing protein</fullName>
    </recommendedName>
</protein>
<name>A0ABD0VF79_DENTH</name>
<comment type="subcellular location">
    <subcellularLocation>
        <location evidence="1">Nucleus</location>
    </subcellularLocation>
</comment>
<keyword evidence="6" id="KW-0539">Nucleus</keyword>
<evidence type="ECO:0000313" key="9">
    <source>
        <dbReference type="EMBL" id="KAL0923730.1"/>
    </source>
</evidence>
<evidence type="ECO:0000256" key="6">
    <source>
        <dbReference type="ARBA" id="ARBA00023242"/>
    </source>
</evidence>
<evidence type="ECO:0000256" key="5">
    <source>
        <dbReference type="ARBA" id="ARBA00023163"/>
    </source>
</evidence>
<keyword evidence="3" id="KW-0805">Transcription regulation</keyword>
<evidence type="ECO:0000256" key="2">
    <source>
        <dbReference type="ARBA" id="ARBA00005510"/>
    </source>
</evidence>
<feature type="region of interest" description="Disordered" evidence="7">
    <location>
        <begin position="103"/>
        <end position="230"/>
    </location>
</feature>
<evidence type="ECO:0000256" key="7">
    <source>
        <dbReference type="SAM" id="MobiDB-lite"/>
    </source>
</evidence>
<dbReference type="GO" id="GO:0005634">
    <property type="term" value="C:nucleus"/>
    <property type="evidence" value="ECO:0007669"/>
    <property type="project" value="UniProtKB-SubCell"/>
</dbReference>
<dbReference type="AlphaFoldDB" id="A0ABD0VF79"/>
<dbReference type="SMART" id="SM00353">
    <property type="entry name" value="HLH"/>
    <property type="match status" value="1"/>
</dbReference>
<dbReference type="CDD" id="cd11445">
    <property type="entry name" value="bHLH_AtPIF_like"/>
    <property type="match status" value="1"/>
</dbReference>
<keyword evidence="10" id="KW-1185">Reference proteome</keyword>
<evidence type="ECO:0000256" key="4">
    <source>
        <dbReference type="ARBA" id="ARBA00023125"/>
    </source>
</evidence>
<keyword evidence="5" id="KW-0804">Transcription</keyword>
<dbReference type="InterPro" id="IPR011598">
    <property type="entry name" value="bHLH_dom"/>
</dbReference>
<dbReference type="EMBL" id="JANQDX010000006">
    <property type="protein sequence ID" value="KAL0923730.1"/>
    <property type="molecule type" value="Genomic_DNA"/>
</dbReference>
<reference evidence="9 10" key="1">
    <citation type="journal article" date="2024" name="Plant Biotechnol. J.">
        <title>Dendrobium thyrsiflorum genome and its molecular insights into genes involved in important horticultural traits.</title>
        <authorList>
            <person name="Chen B."/>
            <person name="Wang J.Y."/>
            <person name="Zheng P.J."/>
            <person name="Li K.L."/>
            <person name="Liang Y.M."/>
            <person name="Chen X.F."/>
            <person name="Zhang C."/>
            <person name="Zhao X."/>
            <person name="He X."/>
            <person name="Zhang G.Q."/>
            <person name="Liu Z.J."/>
            <person name="Xu Q."/>
        </authorList>
    </citation>
    <scope>NUCLEOTIDE SEQUENCE [LARGE SCALE GENOMIC DNA]</scope>
    <source>
        <strain evidence="9">GZMU011</strain>
    </source>
</reference>
<dbReference type="PROSITE" id="PS50888">
    <property type="entry name" value="BHLH"/>
    <property type="match status" value="1"/>
</dbReference>